<dbReference type="EMBL" id="JABCJF010000001">
    <property type="protein sequence ID" value="NMR33214.1"/>
    <property type="molecule type" value="Genomic_DNA"/>
</dbReference>
<accession>A0A848N0Z4</accession>
<dbReference type="Pfam" id="PF01935">
    <property type="entry name" value="DUF87"/>
    <property type="match status" value="1"/>
</dbReference>
<reference evidence="2 3" key="1">
    <citation type="submission" date="2020-04" db="EMBL/GenBank/DDBJ databases">
        <title>Genome analysis and antimicrobial resistance characteristics of Chryseobacterium aquaticum isolated from farmed salmonids.</title>
        <authorList>
            <person name="Saticioglu I.B."/>
            <person name="Duman M."/>
            <person name="Altun S."/>
        </authorList>
    </citation>
    <scope>NUCLEOTIDE SEQUENCE [LARGE SCALE GENOMIC DNA]</scope>
    <source>
        <strain evidence="2 3">C-174</strain>
    </source>
</reference>
<protein>
    <submittedName>
        <fullName evidence="2">DUF87 domain-containing protein</fullName>
    </submittedName>
</protein>
<evidence type="ECO:0000313" key="2">
    <source>
        <dbReference type="EMBL" id="NMR33214.1"/>
    </source>
</evidence>
<organism evidence="2 3">
    <name type="scientific">Chryseobacterium aquaticum</name>
    <dbReference type="NCBI Taxonomy" id="452084"/>
    <lineage>
        <taxon>Bacteria</taxon>
        <taxon>Pseudomonadati</taxon>
        <taxon>Bacteroidota</taxon>
        <taxon>Flavobacteriia</taxon>
        <taxon>Flavobacteriales</taxon>
        <taxon>Weeksellaceae</taxon>
        <taxon>Chryseobacterium group</taxon>
        <taxon>Chryseobacterium</taxon>
    </lineage>
</organism>
<dbReference type="InterPro" id="IPR008571">
    <property type="entry name" value="HerA-like"/>
</dbReference>
<dbReference type="InterPro" id="IPR027417">
    <property type="entry name" value="P-loop_NTPase"/>
</dbReference>
<dbReference type="AlphaFoldDB" id="A0A848N0Z4"/>
<comment type="caution">
    <text evidence="2">The sequence shown here is derived from an EMBL/GenBank/DDBJ whole genome shotgun (WGS) entry which is preliminary data.</text>
</comment>
<dbReference type="Gene3D" id="3.40.50.300">
    <property type="entry name" value="P-loop containing nucleotide triphosphate hydrolases"/>
    <property type="match status" value="2"/>
</dbReference>
<dbReference type="Proteomes" id="UP000548067">
    <property type="component" value="Unassembled WGS sequence"/>
</dbReference>
<gene>
    <name evidence="2" type="ORF">HIO71_03215</name>
</gene>
<dbReference type="PANTHER" id="PTHR42957:SF1">
    <property type="entry name" value="HELICASE MJ1565-RELATED"/>
    <property type="match status" value="1"/>
</dbReference>
<sequence length="643" mass="73886">MRIGKIVSVEYDKFRVKLFHNTKISTVNIDGKVYYFGNIGSYLKVNNSLGDSIICEVISVLDSSNDAKPFSEFNLDSSRELIIKPVGTLFKNHNFTMGVGIFPSIYSDVQIVTEDNMRTIFTNKVEVTTPSNIHGFFDIGISKNFLNYHIDISINKLFSIHTAVLGNSGSGKSNTISHIFQELLRKKDNSGLGIKTILLDVNGEYKNAFENGLDAEVSTCFYKPQKSEEHIEFELPYYLMNLDEWSAFLMASDKTQKPYWDRVLQECYRFYKIDTNDNSTQKVYINYLRFKLLNILNFIFSRVDSDTANVTSAASAIRKIQSIISSNFKKNKNVNELLSDITYVLEKCTLSYGTQNSELITSLDVLKDKIDFNDALKVEGTKLKHGNYYDYKFLKIACEIVLLEENAKGNYKIYDNTSTMMSRLDYFLDNSECDFMKIENKYSDENDYLEKVFYINSDSKKQLIIIDSSELSRDILELTSSVLCRIIFDYRRRLTGELRRKNPIHLILDEAHRYIKKDTDYLLKENIFEKIAREGRKYSIYLVVSSQRPSELSSTVLSQCGNYIIHRIQNEYDMNYIYSVLPYFSSDYITKIKQSIPGEALIFGNCVPIPTQIKVHLAKPSPDSANCVVDEEWYGISSSGLNG</sequence>
<proteinExistence type="predicted"/>
<name>A0A848N0Z4_9FLAO</name>
<feature type="domain" description="Helicase HerA central" evidence="1">
    <location>
        <begin position="150"/>
        <end position="341"/>
    </location>
</feature>
<evidence type="ECO:0000259" key="1">
    <source>
        <dbReference type="Pfam" id="PF01935"/>
    </source>
</evidence>
<dbReference type="PANTHER" id="PTHR42957">
    <property type="entry name" value="HELICASE MJ1565-RELATED"/>
    <property type="match status" value="1"/>
</dbReference>
<dbReference type="SUPFAM" id="SSF52540">
    <property type="entry name" value="P-loop containing nucleoside triphosphate hydrolases"/>
    <property type="match status" value="1"/>
</dbReference>
<dbReference type="InterPro" id="IPR002789">
    <property type="entry name" value="HerA_central"/>
</dbReference>
<dbReference type="RefSeq" id="WP_169320304.1">
    <property type="nucleotide sequence ID" value="NZ_JABCJF010000001.1"/>
</dbReference>
<evidence type="ECO:0000313" key="3">
    <source>
        <dbReference type="Proteomes" id="UP000548067"/>
    </source>
</evidence>